<evidence type="ECO:0000313" key="4">
    <source>
        <dbReference type="Proteomes" id="UP000292702"/>
    </source>
</evidence>
<gene>
    <name evidence="3" type="ORF">EIP91_011034</name>
</gene>
<dbReference type="AlphaFoldDB" id="A0A4R0R239"/>
<sequence>MAPVFLLTRAFAISSLLVGALTTTAHARPLAAPVEYALGRRFMGACIWGCMFADPVNPAAPSATPSSTVVPVHNAVVPHLIEIIEAASPTPSSTPETETQDESDLPNALLRFPGGSGSSSSTDTDVENATEPVVVIDLDVPAGSQGDDEDASGSVLDDLVAAVPEIVSTGELPHTVLQHIAYPPPSLPSSQPTPPQTDSRHRTSACIRTTPSSSPALPPPNPHAITSLNPISPAPPLLSRAWGMDSPLLPAYTPTLFSVSAPVPVSVSPDFTV</sequence>
<evidence type="ECO:0000256" key="1">
    <source>
        <dbReference type="SAM" id="MobiDB-lite"/>
    </source>
</evidence>
<dbReference type="Proteomes" id="UP000292702">
    <property type="component" value="Unassembled WGS sequence"/>
</dbReference>
<feature type="region of interest" description="Disordered" evidence="1">
    <location>
        <begin position="183"/>
        <end position="227"/>
    </location>
</feature>
<keyword evidence="4" id="KW-1185">Reference proteome</keyword>
<feature type="compositionally biased region" description="Pro residues" evidence="1">
    <location>
        <begin position="183"/>
        <end position="195"/>
    </location>
</feature>
<proteinExistence type="predicted"/>
<comment type="caution">
    <text evidence="3">The sequence shown here is derived from an EMBL/GenBank/DDBJ whole genome shotgun (WGS) entry which is preliminary data.</text>
</comment>
<evidence type="ECO:0000256" key="2">
    <source>
        <dbReference type="SAM" id="SignalP"/>
    </source>
</evidence>
<reference evidence="3 4" key="1">
    <citation type="submission" date="2018-11" db="EMBL/GenBank/DDBJ databases">
        <title>Genome assembly of Steccherinum ochraceum LE-BIN_3174, the white-rot fungus of the Steccherinaceae family (The Residual Polyporoid clade, Polyporales, Basidiomycota).</title>
        <authorList>
            <person name="Fedorova T.V."/>
            <person name="Glazunova O.A."/>
            <person name="Landesman E.O."/>
            <person name="Moiseenko K.V."/>
            <person name="Psurtseva N.V."/>
            <person name="Savinova O.S."/>
            <person name="Shakhova N.V."/>
            <person name="Tyazhelova T.V."/>
            <person name="Vasina D.V."/>
        </authorList>
    </citation>
    <scope>NUCLEOTIDE SEQUENCE [LARGE SCALE GENOMIC DNA]</scope>
    <source>
        <strain evidence="3 4">LE-BIN_3174</strain>
    </source>
</reference>
<organism evidence="3 4">
    <name type="scientific">Steccherinum ochraceum</name>
    <dbReference type="NCBI Taxonomy" id="92696"/>
    <lineage>
        <taxon>Eukaryota</taxon>
        <taxon>Fungi</taxon>
        <taxon>Dikarya</taxon>
        <taxon>Basidiomycota</taxon>
        <taxon>Agaricomycotina</taxon>
        <taxon>Agaricomycetes</taxon>
        <taxon>Polyporales</taxon>
        <taxon>Steccherinaceae</taxon>
        <taxon>Steccherinum</taxon>
    </lineage>
</organism>
<feature type="signal peptide" evidence="2">
    <location>
        <begin position="1"/>
        <end position="27"/>
    </location>
</feature>
<dbReference type="OrthoDB" id="2789996at2759"/>
<keyword evidence="2" id="KW-0732">Signal</keyword>
<name>A0A4R0R239_9APHY</name>
<feature type="region of interest" description="Disordered" evidence="1">
    <location>
        <begin position="88"/>
        <end position="127"/>
    </location>
</feature>
<feature type="chain" id="PRO_5020922966" evidence="2">
    <location>
        <begin position="28"/>
        <end position="273"/>
    </location>
</feature>
<protein>
    <submittedName>
        <fullName evidence="3">Uncharacterized protein</fullName>
    </submittedName>
</protein>
<feature type="compositionally biased region" description="Low complexity" evidence="1">
    <location>
        <begin position="88"/>
        <end position="97"/>
    </location>
</feature>
<evidence type="ECO:0000313" key="3">
    <source>
        <dbReference type="EMBL" id="TCD59936.1"/>
    </source>
</evidence>
<accession>A0A4R0R239</accession>
<dbReference type="EMBL" id="RWJN01000697">
    <property type="protein sequence ID" value="TCD59936.1"/>
    <property type="molecule type" value="Genomic_DNA"/>
</dbReference>